<evidence type="ECO:0000313" key="3">
    <source>
        <dbReference type="Proteomes" id="UP000823388"/>
    </source>
</evidence>
<dbReference type="EMBL" id="CM029053">
    <property type="protein sequence ID" value="KAG2546357.1"/>
    <property type="molecule type" value="Genomic_DNA"/>
</dbReference>
<sequence length="217" mass="24609">MSIKLLPPQYVLKRWTREARSGTIQDKQGRNIIENPNMDTLLRCRYMSNKFLNLAYRAANFPQCTMLVDSTLDILCKQIEEMIITCPSTYVSPSVFSTNDTPPNDVLSNARLKKKEVQTKTSKRRKNWLDKKRKFRKKRENKATSQFGEEANNDAAHAHVPYILVEGGQETCRGEAPAQAQAQAQALVGDGIDSKDNMGGLSFTQMLMGPIKEDIFY</sequence>
<evidence type="ECO:0000256" key="1">
    <source>
        <dbReference type="SAM" id="MobiDB-lite"/>
    </source>
</evidence>
<organism evidence="2 3">
    <name type="scientific">Panicum virgatum</name>
    <name type="common">Blackwell switchgrass</name>
    <dbReference type="NCBI Taxonomy" id="38727"/>
    <lineage>
        <taxon>Eukaryota</taxon>
        <taxon>Viridiplantae</taxon>
        <taxon>Streptophyta</taxon>
        <taxon>Embryophyta</taxon>
        <taxon>Tracheophyta</taxon>
        <taxon>Spermatophyta</taxon>
        <taxon>Magnoliopsida</taxon>
        <taxon>Liliopsida</taxon>
        <taxon>Poales</taxon>
        <taxon>Poaceae</taxon>
        <taxon>PACMAD clade</taxon>
        <taxon>Panicoideae</taxon>
        <taxon>Panicodae</taxon>
        <taxon>Paniceae</taxon>
        <taxon>Panicinae</taxon>
        <taxon>Panicum</taxon>
        <taxon>Panicum sect. Hiantes</taxon>
    </lineage>
</organism>
<dbReference type="AlphaFoldDB" id="A0A8T0NAT7"/>
<proteinExistence type="predicted"/>
<evidence type="ECO:0000313" key="2">
    <source>
        <dbReference type="EMBL" id="KAG2546357.1"/>
    </source>
</evidence>
<feature type="compositionally biased region" description="Basic residues" evidence="1">
    <location>
        <begin position="121"/>
        <end position="140"/>
    </location>
</feature>
<keyword evidence="3" id="KW-1185">Reference proteome</keyword>
<protein>
    <recommendedName>
        <fullName evidence="4">Protein FAR1-RELATED SEQUENCE</fullName>
    </recommendedName>
</protein>
<name>A0A8T0NAT7_PANVG</name>
<dbReference type="Proteomes" id="UP000823388">
    <property type="component" value="Chromosome 9K"/>
</dbReference>
<accession>A0A8T0NAT7</accession>
<feature type="region of interest" description="Disordered" evidence="1">
    <location>
        <begin position="117"/>
        <end position="147"/>
    </location>
</feature>
<evidence type="ECO:0008006" key="4">
    <source>
        <dbReference type="Google" id="ProtNLM"/>
    </source>
</evidence>
<gene>
    <name evidence="2" type="ORF">PVAP13_9KG028157</name>
</gene>
<reference evidence="2" key="1">
    <citation type="submission" date="2020-05" db="EMBL/GenBank/DDBJ databases">
        <title>WGS assembly of Panicum virgatum.</title>
        <authorList>
            <person name="Lovell J.T."/>
            <person name="Jenkins J."/>
            <person name="Shu S."/>
            <person name="Juenger T.E."/>
            <person name="Schmutz J."/>
        </authorList>
    </citation>
    <scope>NUCLEOTIDE SEQUENCE</scope>
    <source>
        <strain evidence="2">AP13</strain>
    </source>
</reference>
<comment type="caution">
    <text evidence="2">The sequence shown here is derived from an EMBL/GenBank/DDBJ whole genome shotgun (WGS) entry which is preliminary data.</text>
</comment>